<dbReference type="EMBL" id="CP123443">
    <property type="protein sequence ID" value="WGK68051.1"/>
    <property type="molecule type" value="Genomic_DNA"/>
</dbReference>
<reference evidence="1 2" key="1">
    <citation type="submission" date="2023-04" db="EMBL/GenBank/DDBJ databases">
        <title>Spirochaete genome identified in red abalone sample constitutes a novel genus.</title>
        <authorList>
            <person name="Sharma S.P."/>
            <person name="Purcell C.M."/>
            <person name="Hyde J.R."/>
            <person name="Severin A.J."/>
        </authorList>
    </citation>
    <scope>NUCLEOTIDE SEQUENCE [LARGE SCALE GENOMIC DNA]</scope>
    <source>
        <strain evidence="1 2">SP-2023</strain>
    </source>
</reference>
<proteinExistence type="predicted"/>
<sequence>MKHQKQVLTDIGINSIISNIQYPISNIQYPISRTFPKIFPIHSVLFSVFFIHLFLASCTDLGTGSSTGKKILHFDTDGGSAVPSVEVPSGGLTLSKTMTAPTKDPSGTTTYYFGDWYTVDAATGHTGKTKFDYTKPITGSMTLYARWYTEQPADRAALEKLITDLGDTANFNHIDVRNISDMNKLFFSKGSFNGEILGWDVSSVINMNRMFSYTGSFNQPIGDWNVSKVTNMNRMFFSTRDFDQDISGWTVSQVTDFEHIFTSCKIKTAYKPLRFQ</sequence>
<organism evidence="1 2">
    <name type="scientific">Candidatus Haliotispira prima</name>
    <dbReference type="NCBI Taxonomy" id="3034016"/>
    <lineage>
        <taxon>Bacteria</taxon>
        <taxon>Pseudomonadati</taxon>
        <taxon>Spirochaetota</taxon>
        <taxon>Spirochaetia</taxon>
        <taxon>Spirochaetales</taxon>
        <taxon>Spirochaetaceae</taxon>
        <taxon>Candidatus Haliotispira</taxon>
    </lineage>
</organism>
<dbReference type="Pfam" id="PF03382">
    <property type="entry name" value="DUF285"/>
    <property type="match status" value="1"/>
</dbReference>
<protein>
    <submittedName>
        <fullName evidence="1">BspA family leucine-rich repeat surface protein</fullName>
    </submittedName>
</protein>
<dbReference type="RefSeq" id="WP_326926216.1">
    <property type="nucleotide sequence ID" value="NZ_CP123443.1"/>
</dbReference>
<keyword evidence="2" id="KW-1185">Reference proteome</keyword>
<dbReference type="Proteomes" id="UP001228690">
    <property type="component" value="Chromosome"/>
</dbReference>
<dbReference type="InterPro" id="IPR011889">
    <property type="entry name" value="Liste_lipo_26"/>
</dbReference>
<name>A0ABY8MDZ1_9SPIO</name>
<evidence type="ECO:0000313" key="2">
    <source>
        <dbReference type="Proteomes" id="UP001228690"/>
    </source>
</evidence>
<gene>
    <name evidence="1" type="ORF">P0082_06100</name>
</gene>
<dbReference type="InterPro" id="IPR005046">
    <property type="entry name" value="DUF285"/>
</dbReference>
<dbReference type="Gene3D" id="2.60.40.4270">
    <property type="entry name" value="Listeria-Bacteroides repeat domain"/>
    <property type="match status" value="1"/>
</dbReference>
<evidence type="ECO:0000313" key="1">
    <source>
        <dbReference type="EMBL" id="WGK68051.1"/>
    </source>
</evidence>
<dbReference type="NCBIfam" id="TIGR02167">
    <property type="entry name" value="Liste_lipo_26"/>
    <property type="match status" value="1"/>
</dbReference>
<dbReference type="InterPro" id="IPR042229">
    <property type="entry name" value="Listeria/Bacterioides_rpt_sf"/>
</dbReference>
<accession>A0ABY8MDZ1</accession>